<dbReference type="STRING" id="393921.HQ45_00680"/>
<name>A0A0A2FJR0_9PORP</name>
<dbReference type="GO" id="GO:0008641">
    <property type="term" value="F:ubiquitin-like modifier activating enzyme activity"/>
    <property type="evidence" value="ECO:0007669"/>
    <property type="project" value="InterPro"/>
</dbReference>
<organism evidence="3 5">
    <name type="scientific">Porphyromonas crevioricanis</name>
    <dbReference type="NCBI Taxonomy" id="393921"/>
    <lineage>
        <taxon>Bacteria</taxon>
        <taxon>Pseudomonadati</taxon>
        <taxon>Bacteroidota</taxon>
        <taxon>Bacteroidia</taxon>
        <taxon>Bacteroidales</taxon>
        <taxon>Porphyromonadaceae</taxon>
        <taxon>Porphyromonas</taxon>
    </lineage>
</organism>
<evidence type="ECO:0000313" key="5">
    <source>
        <dbReference type="Proteomes" id="UP000249300"/>
    </source>
</evidence>
<evidence type="ECO:0000313" key="3">
    <source>
        <dbReference type="EMBL" id="SQH72941.1"/>
    </source>
</evidence>
<dbReference type="Proteomes" id="UP000249300">
    <property type="component" value="Chromosome 1"/>
</dbReference>
<dbReference type="Pfam" id="PF00899">
    <property type="entry name" value="ThiF"/>
    <property type="match status" value="1"/>
</dbReference>
<dbReference type="KEGG" id="pcre:NCTC12858_00776"/>
<keyword evidence="3" id="KW-0548">Nucleotidyltransferase</keyword>
<dbReference type="Proteomes" id="UP000030136">
    <property type="component" value="Unassembled WGS sequence"/>
</dbReference>
<sequence length="244" mass="26326">MSSATIPEWQSRTALLLGEKGQRALSAAHVLVVGLGGVGGWAAEMLARAGVGRMTIVDADEVSPSNINRQLVATHSSIGRPKTEVLAERLRDINPDIELYVHHMFVKDEAMESLLDEAPYDYVLDAIDSLSPKVYLIALSLQRGLRIISSMGAGAKLDPSCIQVDDISHSHNCTLARSVRKRLRPLGIRKGVPVVYSTELPDSNAVISVSDECCKRSTAGTLSYMPALFGIRMAAEVIRTLSGC</sequence>
<dbReference type="GO" id="GO:0016779">
    <property type="term" value="F:nucleotidyltransferase activity"/>
    <property type="evidence" value="ECO:0007669"/>
    <property type="project" value="UniProtKB-KW"/>
</dbReference>
<dbReference type="eggNOG" id="COG1179">
    <property type="taxonomic scope" value="Bacteria"/>
</dbReference>
<reference evidence="3 5" key="2">
    <citation type="submission" date="2018-06" db="EMBL/GenBank/DDBJ databases">
        <authorList>
            <consortium name="Pathogen Informatics"/>
            <person name="Doyle S."/>
        </authorList>
    </citation>
    <scope>NUCLEOTIDE SEQUENCE [LARGE SCALE GENOMIC DNA]</scope>
    <source>
        <strain evidence="3 5">NCTC12858</strain>
    </source>
</reference>
<evidence type="ECO:0000313" key="2">
    <source>
        <dbReference type="EMBL" id="KGN94341.1"/>
    </source>
</evidence>
<proteinExistence type="predicted"/>
<protein>
    <submittedName>
        <fullName evidence="2">MoeB</fullName>
    </submittedName>
    <submittedName>
        <fullName evidence="3">Sulfur carrier protein ThiS adenylyltransferase</fullName>
        <ecNumber evidence="3">2.7.7.73</ecNumber>
    </submittedName>
</protein>
<reference evidence="2 4" key="1">
    <citation type="submission" date="2014-08" db="EMBL/GenBank/DDBJ databases">
        <title>Porphyromonas crevioricanis strain:COT-253_OH1447 Genome sequencing.</title>
        <authorList>
            <person name="Wallis C."/>
            <person name="Deusch O."/>
            <person name="O'Flynn C."/>
            <person name="Davis I."/>
            <person name="Jospin G."/>
            <person name="Darling A.E."/>
            <person name="Coil D.A."/>
            <person name="Alexiev A."/>
            <person name="Horsfall A."/>
            <person name="Kirkwood N."/>
            <person name="Harris S."/>
            <person name="Eisen J.A."/>
        </authorList>
    </citation>
    <scope>NUCLEOTIDE SEQUENCE [LARGE SCALE GENOMIC DNA]</scope>
    <source>
        <strain evidence="4">COT-253 OH1447</strain>
        <strain evidence="2">COT-253_OH1447</strain>
    </source>
</reference>
<dbReference type="EC" id="2.7.7.73" evidence="3"/>
<dbReference type="EMBL" id="JQJC01000019">
    <property type="protein sequence ID" value="KGN94341.1"/>
    <property type="molecule type" value="Genomic_DNA"/>
</dbReference>
<dbReference type="EMBL" id="LS483447">
    <property type="protein sequence ID" value="SQH72941.1"/>
    <property type="molecule type" value="Genomic_DNA"/>
</dbReference>
<dbReference type="InterPro" id="IPR000594">
    <property type="entry name" value="ThiF_NAD_FAD-bd"/>
</dbReference>
<accession>A0A0A2FJR0</accession>
<evidence type="ECO:0000259" key="1">
    <source>
        <dbReference type="Pfam" id="PF00899"/>
    </source>
</evidence>
<gene>
    <name evidence="3" type="primary">thiF</name>
    <name evidence="2" type="ORF">HQ38_05955</name>
    <name evidence="3" type="ORF">NCTC12858_00776</name>
</gene>
<feature type="domain" description="THIF-type NAD/FAD binding fold" evidence="1">
    <location>
        <begin position="13"/>
        <end position="244"/>
    </location>
</feature>
<dbReference type="GO" id="GO:0061504">
    <property type="term" value="P:cyclic threonylcarbamoyladenosine biosynthetic process"/>
    <property type="evidence" value="ECO:0007669"/>
    <property type="project" value="TreeGrafter"/>
</dbReference>
<dbReference type="GO" id="GO:0061503">
    <property type="term" value="F:tRNA threonylcarbamoyladenosine dehydratase"/>
    <property type="evidence" value="ECO:0007669"/>
    <property type="project" value="TreeGrafter"/>
</dbReference>
<dbReference type="InterPro" id="IPR045886">
    <property type="entry name" value="ThiF/MoeB/HesA"/>
</dbReference>
<dbReference type="InterPro" id="IPR035985">
    <property type="entry name" value="Ubiquitin-activating_enz"/>
</dbReference>
<dbReference type="Gene3D" id="3.40.50.720">
    <property type="entry name" value="NAD(P)-binding Rossmann-like Domain"/>
    <property type="match status" value="1"/>
</dbReference>
<dbReference type="OrthoDB" id="9804150at2"/>
<dbReference type="SUPFAM" id="SSF69572">
    <property type="entry name" value="Activating enzymes of the ubiquitin-like proteins"/>
    <property type="match status" value="1"/>
</dbReference>
<dbReference type="RefSeq" id="WP_023936592.1">
    <property type="nucleotide sequence ID" value="NZ_FUXH01000014.1"/>
</dbReference>
<keyword evidence="5" id="KW-1185">Reference proteome</keyword>
<keyword evidence="3" id="KW-0808">Transferase</keyword>
<dbReference type="PANTHER" id="PTHR43267">
    <property type="entry name" value="TRNA THREONYLCARBAMOYLADENOSINE DEHYDRATASE"/>
    <property type="match status" value="1"/>
</dbReference>
<dbReference type="PANTHER" id="PTHR43267:SF1">
    <property type="entry name" value="TRNA THREONYLCARBAMOYLADENOSINE DEHYDRATASE"/>
    <property type="match status" value="1"/>
</dbReference>
<dbReference type="CDD" id="cd00755">
    <property type="entry name" value="YgdL_like"/>
    <property type="match status" value="1"/>
</dbReference>
<evidence type="ECO:0000313" key="4">
    <source>
        <dbReference type="Proteomes" id="UP000030136"/>
    </source>
</evidence>
<dbReference type="AlphaFoldDB" id="A0A0A2FJR0"/>